<dbReference type="SUPFAM" id="SSF55298">
    <property type="entry name" value="YjgF-like"/>
    <property type="match status" value="2"/>
</dbReference>
<evidence type="ECO:0000256" key="2">
    <source>
        <dbReference type="SAM" id="MobiDB-lite"/>
    </source>
</evidence>
<dbReference type="RefSeq" id="YP_009483492.1">
    <property type="nucleotide sequence ID" value="NC_037667.1"/>
</dbReference>
<feature type="compositionally biased region" description="Basic and acidic residues" evidence="2">
    <location>
        <begin position="64"/>
        <end position="79"/>
    </location>
</feature>
<dbReference type="GeneID" id="36844364"/>
<name>A0A2U7U9V7_9VIRU</name>
<dbReference type="PANTHER" id="PTHR11803:SF58">
    <property type="entry name" value="PROTEIN HMF1-RELATED"/>
    <property type="match status" value="1"/>
</dbReference>
<dbReference type="Proteomes" id="UP000248852">
    <property type="component" value="Segment"/>
</dbReference>
<evidence type="ECO:0000313" key="3">
    <source>
        <dbReference type="EMBL" id="AVK75223.1"/>
    </source>
</evidence>
<feature type="compositionally biased region" description="Basic and acidic residues" evidence="2">
    <location>
        <begin position="41"/>
        <end position="55"/>
    </location>
</feature>
<accession>A0A2U7U9V7</accession>
<dbReference type="EMBL" id="MG011689">
    <property type="protein sequence ID" value="AVK75223.1"/>
    <property type="molecule type" value="Genomic_DNA"/>
</dbReference>
<feature type="region of interest" description="Disordered" evidence="2">
    <location>
        <begin position="1"/>
        <end position="100"/>
    </location>
</feature>
<evidence type="ECO:0000256" key="1">
    <source>
        <dbReference type="ARBA" id="ARBA00010552"/>
    </source>
</evidence>
<feature type="compositionally biased region" description="Basic and acidic residues" evidence="2">
    <location>
        <begin position="1"/>
        <end position="15"/>
    </location>
</feature>
<dbReference type="InterPro" id="IPR006175">
    <property type="entry name" value="YjgF/YER057c/UK114"/>
</dbReference>
<dbReference type="Pfam" id="PF01042">
    <property type="entry name" value="Ribonuc_L-PSP"/>
    <property type="match status" value="2"/>
</dbReference>
<dbReference type="KEGG" id="vg:36844364"/>
<comment type="similarity">
    <text evidence="1">Belongs to the RutC family.</text>
</comment>
<proteinExistence type="inferred from homology"/>
<gene>
    <name evidence="3" type="ORF">pqer_cds_801</name>
</gene>
<dbReference type="CDD" id="cd00448">
    <property type="entry name" value="YjgF_YER057c_UK114_family"/>
    <property type="match status" value="2"/>
</dbReference>
<dbReference type="GO" id="GO:0019239">
    <property type="term" value="F:deaminase activity"/>
    <property type="evidence" value="ECO:0007669"/>
    <property type="project" value="TreeGrafter"/>
</dbReference>
<organism evidence="3">
    <name type="scientific">Pandoravirus quercus</name>
    <dbReference type="NCBI Taxonomy" id="2107709"/>
    <lineage>
        <taxon>Viruses</taxon>
        <taxon>Pandoravirus</taxon>
    </lineage>
</organism>
<dbReference type="PANTHER" id="PTHR11803">
    <property type="entry name" value="2-IMINOBUTANOATE/2-IMINOPROPANOATE DEAMINASE RIDA"/>
    <property type="match status" value="1"/>
</dbReference>
<dbReference type="InterPro" id="IPR035959">
    <property type="entry name" value="RutC-like_sf"/>
</dbReference>
<sequence length="421" mass="45573">MSRDARKSADGEKKKEHSRRKAKYLVDNHQKEDDDDDDTEYKEYDDVALVDSDRDDKDDDDHNSDDKPVHASSARADKSNKKKKQDHADEDKKKPKRHGCVVTQPLPVRLASALDAPLCYAQSVRYGKEVTLSGIWAYGRHGLLVADDDDSLSVEERARAQTKQVFRNIHDALVAAGCRGLEDLTSMSVALVDLAATATPFFEERLKIMGDHVEYTSSVVGITGFPVPGGLVHVDAVAVVGRGCPLLRDHLDSVVKANNVKAAHGGVNTSGCVVAYPKPPHLSMAPPGGKPRSALAVRYGKEVTLAGIWAYTERSRLVRGGVREQARQTFKNVHAALIEAGCRGLEDVVSINASLVDVEDTWEAFVQERDRALAPNTDYTSSIVGITGFPVEGGLVYVNVKAVVGRGCLLGVAAAANNARA</sequence>
<reference evidence="3" key="1">
    <citation type="journal article" date="2018" name="Nat. Commun.">
        <title>Diversity and evolution of the emerging Pandoraviridae family.</title>
        <authorList>
            <person name="Legendre M."/>
            <person name="Fabre E."/>
            <person name="Poirot O."/>
            <person name="Jeudy S."/>
            <person name="Lartigue A."/>
            <person name="Alempic J.M."/>
            <person name="Beucher L."/>
            <person name="Philippe N."/>
            <person name="Bertaux L."/>
            <person name="Christo-Foroux E."/>
            <person name="Labadie K."/>
            <person name="Coute Y."/>
            <person name="Abergel C."/>
            <person name="Claverie J.M."/>
        </authorList>
    </citation>
    <scope>NUCLEOTIDE SEQUENCE [LARGE SCALE GENOMIC DNA]</scope>
    <source>
        <strain evidence="3">Quercus</strain>
    </source>
</reference>
<protein>
    <submittedName>
        <fullName evidence="3">YjgF/Yer057c/UK114 family protein</fullName>
    </submittedName>
</protein>
<dbReference type="Gene3D" id="3.30.1330.40">
    <property type="entry name" value="RutC-like"/>
    <property type="match status" value="2"/>
</dbReference>